<keyword evidence="3" id="KW-1003">Cell membrane</keyword>
<dbReference type="EMBL" id="JBIGHZ010000004">
    <property type="protein sequence ID" value="MFG6448899.1"/>
    <property type="molecule type" value="Genomic_DNA"/>
</dbReference>
<dbReference type="Gene3D" id="1.20.81.30">
    <property type="entry name" value="Type II secretion system (T2SS), domain F"/>
    <property type="match status" value="2"/>
</dbReference>
<dbReference type="InterPro" id="IPR018076">
    <property type="entry name" value="T2SS_GspF_dom"/>
</dbReference>
<comment type="subcellular location">
    <subcellularLocation>
        <location evidence="1">Cell membrane</location>
        <topology evidence="1">Multi-pass membrane protein</topology>
    </subcellularLocation>
</comment>
<reference evidence="9 10" key="1">
    <citation type="submission" date="2024-08" db="EMBL/GenBank/DDBJ databases">
        <authorList>
            <person name="Lu H."/>
        </authorList>
    </citation>
    <scope>NUCLEOTIDE SEQUENCE [LARGE SCALE GENOMIC DNA]</scope>
    <source>
        <strain evidence="9 10">BYS180W</strain>
    </source>
</reference>
<feature type="transmembrane region" description="Helical" evidence="7">
    <location>
        <begin position="219"/>
        <end position="241"/>
    </location>
</feature>
<feature type="domain" description="Type II secretion system protein GspF" evidence="8">
    <location>
        <begin position="268"/>
        <end position="388"/>
    </location>
</feature>
<evidence type="ECO:0000256" key="1">
    <source>
        <dbReference type="ARBA" id="ARBA00004651"/>
    </source>
</evidence>
<feature type="domain" description="Type II secretion system protein GspF" evidence="8">
    <location>
        <begin position="64"/>
        <end position="187"/>
    </location>
</feature>
<keyword evidence="10" id="KW-1185">Reference proteome</keyword>
<dbReference type="PANTHER" id="PTHR30012:SF0">
    <property type="entry name" value="TYPE II SECRETION SYSTEM PROTEIN F-RELATED"/>
    <property type="match status" value="1"/>
</dbReference>
<evidence type="ECO:0000256" key="6">
    <source>
        <dbReference type="ARBA" id="ARBA00023136"/>
    </source>
</evidence>
<dbReference type="Pfam" id="PF00482">
    <property type="entry name" value="T2SSF"/>
    <property type="match status" value="2"/>
</dbReference>
<sequence>MPSFEARVFVPGSGAQWRRVQAADALGVAAALGVPPTHVLELRSAAQAAPQRVGRKLHRPMQLFSQELAVLLNAGISLLEALGTLSEKERHEGVRQALLGVADWVRQGQPLSAALRAQPQAFDELLCALVAANERTGQLGHALAQHARYLAWVEQLRARLLAACVYPALLLVAGSAVIVFLLWFVLPRFSGILDGLGQELPWGSRLLMGLSQALQAHPWWSLSGAALLLALGVAAVGSQALRAALLARLWTLPGLAPRLRVLALARLYRCLGLLLQSGVPALAALRIAREVMALPWRAAVDAAALQVEQGGRLSEALEAQGLATPVALRMARVGERSGELAQMLERAAAFHDEEAVRLTELITRAINPALMLLMGVVIGTIIVLMYLPIFQLVEQVQ</sequence>
<feature type="transmembrane region" description="Helical" evidence="7">
    <location>
        <begin position="160"/>
        <end position="186"/>
    </location>
</feature>
<proteinExistence type="inferred from homology"/>
<keyword evidence="5 7" id="KW-1133">Transmembrane helix</keyword>
<evidence type="ECO:0000256" key="3">
    <source>
        <dbReference type="ARBA" id="ARBA00022475"/>
    </source>
</evidence>
<dbReference type="RefSeq" id="WP_394461576.1">
    <property type="nucleotide sequence ID" value="NZ_JBIGHZ010000004.1"/>
</dbReference>
<gene>
    <name evidence="9" type="ORF">ACG0Z6_11705</name>
</gene>
<evidence type="ECO:0000259" key="8">
    <source>
        <dbReference type="Pfam" id="PF00482"/>
    </source>
</evidence>
<comment type="caution">
    <text evidence="9">The sequence shown here is derived from an EMBL/GenBank/DDBJ whole genome shotgun (WGS) entry which is preliminary data.</text>
</comment>
<dbReference type="InterPro" id="IPR003004">
    <property type="entry name" value="GspF/PilC"/>
</dbReference>
<dbReference type="PANTHER" id="PTHR30012">
    <property type="entry name" value="GENERAL SECRETION PATHWAY PROTEIN"/>
    <property type="match status" value="1"/>
</dbReference>
<keyword evidence="6 7" id="KW-0472">Membrane</keyword>
<evidence type="ECO:0000256" key="2">
    <source>
        <dbReference type="ARBA" id="ARBA00005745"/>
    </source>
</evidence>
<protein>
    <submittedName>
        <fullName evidence="9">Type II secretion system F family protein</fullName>
    </submittedName>
</protein>
<comment type="similarity">
    <text evidence="2">Belongs to the GSP F family.</text>
</comment>
<evidence type="ECO:0000256" key="4">
    <source>
        <dbReference type="ARBA" id="ARBA00022692"/>
    </source>
</evidence>
<evidence type="ECO:0000256" key="5">
    <source>
        <dbReference type="ARBA" id="ARBA00022989"/>
    </source>
</evidence>
<feature type="transmembrane region" description="Helical" evidence="7">
    <location>
        <begin position="369"/>
        <end position="389"/>
    </location>
</feature>
<evidence type="ECO:0000313" key="10">
    <source>
        <dbReference type="Proteomes" id="UP001606099"/>
    </source>
</evidence>
<evidence type="ECO:0000313" key="9">
    <source>
        <dbReference type="EMBL" id="MFG6448899.1"/>
    </source>
</evidence>
<evidence type="ECO:0000256" key="7">
    <source>
        <dbReference type="SAM" id="Phobius"/>
    </source>
</evidence>
<organism evidence="9 10">
    <name type="scientific">Roseateles rivi</name>
    <dbReference type="NCBI Taxonomy" id="3299028"/>
    <lineage>
        <taxon>Bacteria</taxon>
        <taxon>Pseudomonadati</taxon>
        <taxon>Pseudomonadota</taxon>
        <taxon>Betaproteobacteria</taxon>
        <taxon>Burkholderiales</taxon>
        <taxon>Sphaerotilaceae</taxon>
        <taxon>Roseateles</taxon>
    </lineage>
</organism>
<dbReference type="PRINTS" id="PR00812">
    <property type="entry name" value="BCTERIALGSPF"/>
</dbReference>
<dbReference type="Proteomes" id="UP001606099">
    <property type="component" value="Unassembled WGS sequence"/>
</dbReference>
<dbReference type="InterPro" id="IPR042094">
    <property type="entry name" value="T2SS_GspF_sf"/>
</dbReference>
<accession>A0ABW7FX49</accession>
<keyword evidence="4 7" id="KW-0812">Transmembrane</keyword>
<name>A0ABW7FX49_9BURK</name>